<dbReference type="AlphaFoldDB" id="A0A4Q7NWK8"/>
<comment type="caution">
    <text evidence="1">The sequence shown here is derived from an EMBL/GenBank/DDBJ whole genome shotgun (WGS) entry which is preliminary data.</text>
</comment>
<reference evidence="1 2" key="1">
    <citation type="submission" date="2019-02" db="EMBL/GenBank/DDBJ databases">
        <title>Genomic Encyclopedia of Type Strains, Phase IV (KMG-IV): sequencing the most valuable type-strain genomes for metagenomic binning, comparative biology and taxonomic classification.</title>
        <authorList>
            <person name="Goeker M."/>
        </authorList>
    </citation>
    <scope>NUCLEOTIDE SEQUENCE [LARGE SCALE GENOMIC DNA]</scope>
    <source>
        <strain evidence="1 2">DSM 45622</strain>
    </source>
</reference>
<accession>A0A4Q7NWK8</accession>
<gene>
    <name evidence="1" type="ORF">EV189_0852</name>
</gene>
<evidence type="ECO:0000313" key="2">
    <source>
        <dbReference type="Proteomes" id="UP000293638"/>
    </source>
</evidence>
<sequence length="298" mass="31677">MVPSPEDLVLDAAAGGSDARPRAGVSTRAVWPRTAFAVVEVRGTFSRWAAGVWFQRGRCGRPEASPQFPSAIAAQGPVGEDAEVEYAQSYTCDPKDSTLPRHLGDLLIDAGSGFTHVEPLGGQPTKPASQHTYSYVVPGQGHRLGFRVRDVNAADNYGQLQLFVRSAVGGDCRAGGWRAFSSYSSESQCRADLGAGRAPLPPGATVRFTSFPRTARSGAAVAAQATVRGTAVPVSSAVVGLWRQQGRRWVRVAAARPTAAGRVTVRFTARATATYAFRIDGVRASSSSRTLRVVHPRR</sequence>
<proteinExistence type="predicted"/>
<keyword evidence="2" id="KW-1185">Reference proteome</keyword>
<name>A0A4Q7NWK8_9ACTN</name>
<organism evidence="1 2">
    <name type="scientific">Motilibacter rhizosphaerae</name>
    <dbReference type="NCBI Taxonomy" id="598652"/>
    <lineage>
        <taxon>Bacteria</taxon>
        <taxon>Bacillati</taxon>
        <taxon>Actinomycetota</taxon>
        <taxon>Actinomycetes</taxon>
        <taxon>Motilibacterales</taxon>
        <taxon>Motilibacteraceae</taxon>
        <taxon>Motilibacter</taxon>
    </lineage>
</organism>
<protein>
    <submittedName>
        <fullName evidence="1">Uncharacterized protein</fullName>
    </submittedName>
</protein>
<dbReference type="Proteomes" id="UP000293638">
    <property type="component" value="Unassembled WGS sequence"/>
</dbReference>
<dbReference type="EMBL" id="SGXD01000001">
    <property type="protein sequence ID" value="RZS91605.1"/>
    <property type="molecule type" value="Genomic_DNA"/>
</dbReference>
<evidence type="ECO:0000313" key="1">
    <source>
        <dbReference type="EMBL" id="RZS91605.1"/>
    </source>
</evidence>